<dbReference type="GO" id="GO:0097361">
    <property type="term" value="C:cytosolic [4Fe-4S] assembly targeting complex"/>
    <property type="evidence" value="ECO:0007669"/>
    <property type="project" value="UniProtKB-UniRule"/>
</dbReference>
<comment type="similarity">
    <text evidence="2 5">Belongs to the MET18/MMS19 family.</text>
</comment>
<dbReference type="Pfam" id="PF12460">
    <property type="entry name" value="MMS19_C"/>
    <property type="match status" value="1"/>
</dbReference>
<accession>A0A8H7RMQ1</accession>
<dbReference type="Gene3D" id="1.25.10.10">
    <property type="entry name" value="Leucine-rich Repeat Variant"/>
    <property type="match status" value="2"/>
</dbReference>
<keyword evidence="5" id="KW-0227">DNA damage</keyword>
<keyword evidence="3" id="KW-0677">Repeat</keyword>
<dbReference type="GO" id="GO:0051604">
    <property type="term" value="P:protein maturation"/>
    <property type="evidence" value="ECO:0007669"/>
    <property type="project" value="UniProtKB-UniRule"/>
</dbReference>
<dbReference type="InterPro" id="IPR039920">
    <property type="entry name" value="MMS19"/>
</dbReference>
<evidence type="ECO:0000259" key="7">
    <source>
        <dbReference type="Pfam" id="PF14500"/>
    </source>
</evidence>
<evidence type="ECO:0000256" key="2">
    <source>
        <dbReference type="ARBA" id="ARBA00009340"/>
    </source>
</evidence>
<dbReference type="Proteomes" id="UP000603453">
    <property type="component" value="Unassembled WGS sequence"/>
</dbReference>
<reference evidence="8" key="1">
    <citation type="submission" date="2020-12" db="EMBL/GenBank/DDBJ databases">
        <title>Metabolic potential, ecology and presence of endohyphal bacteria is reflected in genomic diversity of Mucoromycotina.</title>
        <authorList>
            <person name="Muszewska A."/>
            <person name="Okrasinska A."/>
            <person name="Steczkiewicz K."/>
            <person name="Drgas O."/>
            <person name="Orlowska M."/>
            <person name="Perlinska-Lenart U."/>
            <person name="Aleksandrzak-Piekarczyk T."/>
            <person name="Szatraj K."/>
            <person name="Zielenkiewicz U."/>
            <person name="Pilsyk S."/>
            <person name="Malc E."/>
            <person name="Mieczkowski P."/>
            <person name="Kruszewska J.S."/>
            <person name="Biernat P."/>
            <person name="Pawlowska J."/>
        </authorList>
    </citation>
    <scope>NUCLEOTIDE SEQUENCE</scope>
    <source>
        <strain evidence="8">WA0000017839</strain>
    </source>
</reference>
<keyword evidence="4 5" id="KW-0539">Nucleus</keyword>
<name>A0A8H7RMQ1_9FUNG</name>
<dbReference type="InterPro" id="IPR016024">
    <property type="entry name" value="ARM-type_fold"/>
</dbReference>
<proteinExistence type="inferred from homology"/>
<feature type="domain" description="MMS19 C-terminal" evidence="6">
    <location>
        <begin position="557"/>
        <end position="982"/>
    </location>
</feature>
<evidence type="ECO:0000256" key="5">
    <source>
        <dbReference type="RuleBase" id="RU367072"/>
    </source>
</evidence>
<organism evidence="8 9">
    <name type="scientific">Mucor saturninus</name>
    <dbReference type="NCBI Taxonomy" id="64648"/>
    <lineage>
        <taxon>Eukaryota</taxon>
        <taxon>Fungi</taxon>
        <taxon>Fungi incertae sedis</taxon>
        <taxon>Mucoromycota</taxon>
        <taxon>Mucoromycotina</taxon>
        <taxon>Mucoromycetes</taxon>
        <taxon>Mucorales</taxon>
        <taxon>Mucorineae</taxon>
        <taxon>Mucoraceae</taxon>
        <taxon>Mucor</taxon>
    </lineage>
</organism>
<comment type="function">
    <text evidence="5">Key component of the cytosolic iron-sulfur protein assembly (CIA) complex, a multiprotein complex that mediates the incorporation of iron-sulfur cluster into apoproteins specifically involved in DNA metabolism and genomic integrity. In the CIA complex, MMS19 acts as an adapter between early-acting CIA components and a subset of cellular target iron-sulfur proteins.</text>
</comment>
<dbReference type="GO" id="GO:0016226">
    <property type="term" value="P:iron-sulfur cluster assembly"/>
    <property type="evidence" value="ECO:0007669"/>
    <property type="project" value="UniProtKB-UniRule"/>
</dbReference>
<dbReference type="AlphaFoldDB" id="A0A8H7RMQ1"/>
<evidence type="ECO:0000256" key="4">
    <source>
        <dbReference type="ARBA" id="ARBA00023242"/>
    </source>
</evidence>
<keyword evidence="9" id="KW-1185">Reference proteome</keyword>
<dbReference type="PANTHER" id="PTHR12891:SF0">
    <property type="entry name" value="MMS19 NUCLEOTIDE EXCISION REPAIR PROTEIN HOMOLOG"/>
    <property type="match status" value="1"/>
</dbReference>
<evidence type="ECO:0000256" key="1">
    <source>
        <dbReference type="ARBA" id="ARBA00004123"/>
    </source>
</evidence>
<dbReference type="InterPro" id="IPR011989">
    <property type="entry name" value="ARM-like"/>
</dbReference>
<dbReference type="EMBL" id="JAEPRD010000002">
    <property type="protein sequence ID" value="KAG2213941.1"/>
    <property type="molecule type" value="Genomic_DNA"/>
</dbReference>
<dbReference type="Pfam" id="PF14500">
    <property type="entry name" value="MMS19_N"/>
    <property type="match status" value="1"/>
</dbReference>
<comment type="caution">
    <text evidence="8">The sequence shown here is derived from an EMBL/GenBank/DDBJ whole genome shotgun (WGS) entry which is preliminary data.</text>
</comment>
<dbReference type="GO" id="GO:0006281">
    <property type="term" value="P:DNA repair"/>
    <property type="evidence" value="ECO:0007669"/>
    <property type="project" value="UniProtKB-UniRule"/>
</dbReference>
<comment type="subcellular location">
    <subcellularLocation>
        <location evidence="1 5">Nucleus</location>
    </subcellularLocation>
</comment>
<keyword evidence="5" id="KW-0234">DNA repair</keyword>
<evidence type="ECO:0000313" key="9">
    <source>
        <dbReference type="Proteomes" id="UP000603453"/>
    </source>
</evidence>
<evidence type="ECO:0000313" key="8">
    <source>
        <dbReference type="EMBL" id="KAG2213941.1"/>
    </source>
</evidence>
<protein>
    <recommendedName>
        <fullName evidence="5">MMS19 nucleotide excision repair protein</fullName>
    </recommendedName>
</protein>
<evidence type="ECO:0000259" key="6">
    <source>
        <dbReference type="Pfam" id="PF12460"/>
    </source>
</evidence>
<evidence type="ECO:0000256" key="3">
    <source>
        <dbReference type="ARBA" id="ARBA00022737"/>
    </source>
</evidence>
<dbReference type="InterPro" id="IPR024687">
    <property type="entry name" value="MMS19_C"/>
</dbReference>
<dbReference type="SUPFAM" id="SSF48371">
    <property type="entry name" value="ARM repeat"/>
    <property type="match status" value="1"/>
</dbReference>
<feature type="domain" description="MMS19 N-terminal" evidence="7">
    <location>
        <begin position="48"/>
        <end position="309"/>
    </location>
</feature>
<sequence>MSDNNLGKHVTDYMISENESSSNAKKSAESVMELVNTGDVKTNLISLIQSMGEYLVHNDSNIRSKSTCLLSYAIEHCHQEELTEPTVNVLVKFYTSRLSDQFSVPNLMTGFIALTSKFDHFSTVSTKTAIEGIMNQVYLQSFPHITRNATYQVFENILDYHCEDVKLVNDTFISGFARSMTGEKDPRNLMIVYAIVQKMAKLLDISNHVQELFDATFCYFPITFRPPPDNPFGITAKDLKSNLRKCMASTPLFSKLALPLILLKMSTTSGSAKKDSLETITACAPVYGATELLPLGRKLFDAVKVEIVNGSPDPALRDPSLDAIHALTKAITLNATTEDVQVTDVLKPLIDDCIGLLDELDEDTVKPASLVLRAAASASPFAYALIEASIIPMLFRQYRDNEEMKQRYLILCTMVAIIQARKIVFGSASGNDQDVDVSHDSVLVSYKDRLTEIFSAAIKSSSDHPEVRLMGILGLGLLCVLKGYMTRIERGTCIQTLNSVLETEQEEKLRMSVEMSLFEISTMDPELVTHITVPVLMNLLPDFSSSGSSGRVPYKLTLKTIQKLCTPPAIYKVVEQQLLQKFLIICGHNEDKKYAAEMITTLSNLIKSKDADKHSDLKNCTETLLPKLIHAIIAASLDSDKKNTIILSDDIMQIVYLIIVFVLKNLTASEQHDYISTMFKIFKEGNLQILDIHSGATFCPLLANAPESQIPCTQIFGTMICALRKDVVLPIQSTESFLDELVGEALKSQNETQVISLSRMIASIINKWKDEEAFKSYLETLVARLQDLVQVKSLAALTVYVWVAKALITRSHKKGFEMTDSIIQWIPNPVIGKQSSSGFDVLIGDDPLCLNKQCFATVSFLHKQKFMAYSLPKLLHSFHAVNEEDEKLNYLIAVAYLLKNVPKSILIDELPPLVPLLIRSSSFPDTVLKLSTLDLFEFALGQATDVMTEHISTLLPAFIALIGPNEKSMHVRIAALKCIDLVCRNMSRDLVLPHVKDTLKSISISLDDKKRLVRKQAVECRESWFLVGQQKK</sequence>
<dbReference type="GO" id="GO:0005634">
    <property type="term" value="C:nucleus"/>
    <property type="evidence" value="ECO:0007669"/>
    <property type="project" value="UniProtKB-SubCell"/>
</dbReference>
<dbReference type="PANTHER" id="PTHR12891">
    <property type="entry name" value="DNA REPAIR/TRANSCRIPTION PROTEIN MET18/MMS19"/>
    <property type="match status" value="1"/>
</dbReference>
<dbReference type="OrthoDB" id="342900at2759"/>
<dbReference type="InterPro" id="IPR029240">
    <property type="entry name" value="MMS19_N"/>
</dbReference>
<gene>
    <name evidence="8" type="ORF">INT47_001210</name>
</gene>